<dbReference type="Pfam" id="PF03717">
    <property type="entry name" value="PBP_dimer"/>
    <property type="match status" value="1"/>
</dbReference>
<dbReference type="InterPro" id="IPR012338">
    <property type="entry name" value="Beta-lactam/transpept-like"/>
</dbReference>
<dbReference type="Proteomes" id="UP000824110">
    <property type="component" value="Unassembled WGS sequence"/>
</dbReference>
<dbReference type="PANTHER" id="PTHR30627">
    <property type="entry name" value="PEPTIDOGLYCAN D,D-TRANSPEPTIDASE"/>
    <property type="match status" value="1"/>
</dbReference>
<organism evidence="7 8">
    <name type="scientific">Candidatus Coproplasma excrementigallinarum</name>
    <dbReference type="NCBI Taxonomy" id="2840747"/>
    <lineage>
        <taxon>Bacteria</taxon>
        <taxon>Bacillati</taxon>
        <taxon>Bacillota</taxon>
        <taxon>Clostridia</taxon>
        <taxon>Eubacteriales</taxon>
        <taxon>Candidatus Coproplasma</taxon>
    </lineage>
</organism>
<keyword evidence="4" id="KW-0812">Transmembrane</keyword>
<dbReference type="Gene3D" id="3.30.450.330">
    <property type="match status" value="1"/>
</dbReference>
<evidence type="ECO:0008006" key="9">
    <source>
        <dbReference type="Google" id="ProtNLM"/>
    </source>
</evidence>
<evidence type="ECO:0000256" key="2">
    <source>
        <dbReference type="ARBA" id="ARBA00007171"/>
    </source>
</evidence>
<evidence type="ECO:0000259" key="5">
    <source>
        <dbReference type="Pfam" id="PF00905"/>
    </source>
</evidence>
<evidence type="ECO:0000313" key="7">
    <source>
        <dbReference type="EMBL" id="HIU61179.1"/>
    </source>
</evidence>
<comment type="similarity">
    <text evidence="2">Belongs to the transpeptidase family.</text>
</comment>
<dbReference type="AlphaFoldDB" id="A0A9D1MJ09"/>
<dbReference type="Gene3D" id="3.90.1310.10">
    <property type="entry name" value="Penicillin-binding protein 2a (Domain 2)"/>
    <property type="match status" value="1"/>
</dbReference>
<keyword evidence="4" id="KW-1133">Transmembrane helix</keyword>
<name>A0A9D1MJ09_9FIRM</name>
<feature type="domain" description="Penicillin-binding protein transpeptidase" evidence="5">
    <location>
        <begin position="257"/>
        <end position="575"/>
    </location>
</feature>
<dbReference type="SUPFAM" id="SSF56601">
    <property type="entry name" value="beta-lactamase/transpeptidase-like"/>
    <property type="match status" value="1"/>
</dbReference>
<dbReference type="GO" id="GO:0005886">
    <property type="term" value="C:plasma membrane"/>
    <property type="evidence" value="ECO:0007669"/>
    <property type="project" value="TreeGrafter"/>
</dbReference>
<reference evidence="7" key="1">
    <citation type="submission" date="2020-10" db="EMBL/GenBank/DDBJ databases">
        <authorList>
            <person name="Gilroy R."/>
        </authorList>
    </citation>
    <scope>NUCLEOTIDE SEQUENCE</scope>
    <source>
        <strain evidence="7">CHK195-12923</strain>
    </source>
</reference>
<evidence type="ECO:0000256" key="4">
    <source>
        <dbReference type="SAM" id="Phobius"/>
    </source>
</evidence>
<feature type="transmembrane region" description="Helical" evidence="4">
    <location>
        <begin position="24"/>
        <end position="49"/>
    </location>
</feature>
<proteinExistence type="inferred from homology"/>
<dbReference type="Gene3D" id="3.40.710.10">
    <property type="entry name" value="DD-peptidase/beta-lactamase superfamily"/>
    <property type="match status" value="1"/>
</dbReference>
<dbReference type="SUPFAM" id="SSF56519">
    <property type="entry name" value="Penicillin binding protein dimerisation domain"/>
    <property type="match status" value="1"/>
</dbReference>
<evidence type="ECO:0000256" key="1">
    <source>
        <dbReference type="ARBA" id="ARBA00004370"/>
    </source>
</evidence>
<dbReference type="InterPro" id="IPR001460">
    <property type="entry name" value="PCN-bd_Tpept"/>
</dbReference>
<dbReference type="EMBL" id="DVNE01000009">
    <property type="protein sequence ID" value="HIU61179.1"/>
    <property type="molecule type" value="Genomic_DNA"/>
</dbReference>
<keyword evidence="3 4" id="KW-0472">Membrane</keyword>
<dbReference type="GO" id="GO:0008658">
    <property type="term" value="F:penicillin binding"/>
    <property type="evidence" value="ECO:0007669"/>
    <property type="project" value="InterPro"/>
</dbReference>
<dbReference type="GO" id="GO:0071555">
    <property type="term" value="P:cell wall organization"/>
    <property type="evidence" value="ECO:0007669"/>
    <property type="project" value="TreeGrafter"/>
</dbReference>
<accession>A0A9D1MJ09</accession>
<dbReference type="PANTHER" id="PTHR30627:SF1">
    <property type="entry name" value="PEPTIDOGLYCAN D,D-TRANSPEPTIDASE FTSI"/>
    <property type="match status" value="1"/>
</dbReference>
<comment type="caution">
    <text evidence="7">The sequence shown here is derived from an EMBL/GenBank/DDBJ whole genome shotgun (WGS) entry which is preliminary data.</text>
</comment>
<gene>
    <name evidence="7" type="ORF">IAB69_00825</name>
</gene>
<dbReference type="Pfam" id="PF00905">
    <property type="entry name" value="Transpeptidase"/>
    <property type="match status" value="1"/>
</dbReference>
<sequence>MTIIKNRIKKEQRGFSLTVLQKRLLLASLAIAFIFCVIAGRFIYIQLFWDNELVMRATDQWNREIPVIAARGNIYDRNGNLLAGNDNTYSVFVRPNAVQNKEFCASALADIFGLSADDVYAKISQKGVSEVTVVRHAEGELINKLVALGMDGVYYSRDNTRKYTFGDVLCQVLGFTSVDGSGISGLEKYYNDLLSGQNGEILYSTDIVGVEREDAAVVYSPATDGSDIRLTIDYRIQLAAEEAVRSVYQSSGAKAASCIVLDPQNFEVLALVNYPSYNLNDVPRNDPEALNTLSRNRVVVDIYEPGSTFKVITTAANVEEYLSGNSAAFSPEHVFSSSRTRTVDGTTIKCWSDHKNGKHSNQTLAQALNNSCNPCFTDIALSLGKDTFYEYLSAFGFGSVTGLDFSGEALGMLLPQSLVRDCDLARIGFGQTVAVTQLQLACAVAAAVNGGNYYIPTLLKAVVEPDGTYKDTPPVLKNKVISQMASEMMAAMLEGVVSEGSGKNAYIEGFRVGGKTGTAQKYENGVIAAGKYVSSFVGFFPADNPRYLALVTVDEPQGAYYGSVVAAPVAKQIFEDIITIKNLSPSA</sequence>
<evidence type="ECO:0000256" key="3">
    <source>
        <dbReference type="ARBA" id="ARBA00023136"/>
    </source>
</evidence>
<comment type="subcellular location">
    <subcellularLocation>
        <location evidence="1">Membrane</location>
    </subcellularLocation>
</comment>
<evidence type="ECO:0000259" key="6">
    <source>
        <dbReference type="Pfam" id="PF03717"/>
    </source>
</evidence>
<protein>
    <recommendedName>
        <fullName evidence="9">Stage V sporulation protein D</fullName>
    </recommendedName>
</protein>
<feature type="domain" description="Penicillin-binding protein dimerisation" evidence="6">
    <location>
        <begin position="68"/>
        <end position="210"/>
    </location>
</feature>
<dbReference type="InterPro" id="IPR036138">
    <property type="entry name" value="PBP_dimer_sf"/>
</dbReference>
<dbReference type="InterPro" id="IPR005311">
    <property type="entry name" value="PBP_dimer"/>
</dbReference>
<evidence type="ECO:0000313" key="8">
    <source>
        <dbReference type="Proteomes" id="UP000824110"/>
    </source>
</evidence>
<reference evidence="7" key="2">
    <citation type="journal article" date="2021" name="PeerJ">
        <title>Extensive microbial diversity within the chicken gut microbiome revealed by metagenomics and culture.</title>
        <authorList>
            <person name="Gilroy R."/>
            <person name="Ravi A."/>
            <person name="Getino M."/>
            <person name="Pursley I."/>
            <person name="Horton D.L."/>
            <person name="Alikhan N.F."/>
            <person name="Baker D."/>
            <person name="Gharbi K."/>
            <person name="Hall N."/>
            <person name="Watson M."/>
            <person name="Adriaenssens E.M."/>
            <person name="Foster-Nyarko E."/>
            <person name="Jarju S."/>
            <person name="Secka A."/>
            <person name="Antonio M."/>
            <person name="Oren A."/>
            <person name="Chaudhuri R.R."/>
            <person name="La Ragione R."/>
            <person name="Hildebrand F."/>
            <person name="Pallen M.J."/>
        </authorList>
    </citation>
    <scope>NUCLEOTIDE SEQUENCE</scope>
    <source>
        <strain evidence="7">CHK195-12923</strain>
    </source>
</reference>
<dbReference type="InterPro" id="IPR050515">
    <property type="entry name" value="Beta-lactam/transpept"/>
</dbReference>